<keyword evidence="1" id="KW-0812">Transmembrane</keyword>
<evidence type="ECO:0000313" key="3">
    <source>
        <dbReference type="EMBL" id="QGQ94622.1"/>
    </source>
</evidence>
<dbReference type="OrthoDB" id="2679996at2"/>
<feature type="transmembrane region" description="Helical" evidence="1">
    <location>
        <begin position="55"/>
        <end position="87"/>
    </location>
</feature>
<keyword evidence="1" id="KW-0472">Membrane</keyword>
<evidence type="ECO:0000256" key="1">
    <source>
        <dbReference type="SAM" id="Phobius"/>
    </source>
</evidence>
<accession>A0A6B8RGH5</accession>
<dbReference type="InterPro" id="IPR054331">
    <property type="entry name" value="LiaF_TM"/>
</dbReference>
<feature type="domain" description="LiaF transmembrane" evidence="2">
    <location>
        <begin position="9"/>
        <end position="95"/>
    </location>
</feature>
<gene>
    <name evidence="3" type="ORF">EHS13_06845</name>
</gene>
<dbReference type="AlphaFoldDB" id="A0A6B8RGH5"/>
<dbReference type="Proteomes" id="UP000426246">
    <property type="component" value="Chromosome"/>
</dbReference>
<dbReference type="RefSeq" id="WP_155699629.1">
    <property type="nucleotide sequence ID" value="NZ_CP034235.1"/>
</dbReference>
<reference evidence="4" key="1">
    <citation type="submission" date="2018-11" db="EMBL/GenBank/DDBJ databases">
        <title>Complete genome sequence of Paenibacillus sp. ML311-T8.</title>
        <authorList>
            <person name="Nam Y.-D."/>
            <person name="Kang J."/>
            <person name="Chung W.-H."/>
            <person name="Park Y.S."/>
        </authorList>
    </citation>
    <scope>NUCLEOTIDE SEQUENCE [LARGE SCALE GENOMIC DNA]</scope>
    <source>
        <strain evidence="4">ML311-T8</strain>
    </source>
</reference>
<feature type="transmembrane region" description="Helical" evidence="1">
    <location>
        <begin position="6"/>
        <end position="22"/>
    </location>
</feature>
<feature type="transmembrane region" description="Helical" evidence="1">
    <location>
        <begin position="29"/>
        <end position="49"/>
    </location>
</feature>
<proteinExistence type="predicted"/>
<keyword evidence="1" id="KW-1133">Transmembrane helix</keyword>
<organism evidence="3 4">
    <name type="scientific">Paenibacillus psychroresistens</name>
    <dbReference type="NCBI Taxonomy" id="1778678"/>
    <lineage>
        <taxon>Bacteria</taxon>
        <taxon>Bacillati</taxon>
        <taxon>Bacillota</taxon>
        <taxon>Bacilli</taxon>
        <taxon>Bacillales</taxon>
        <taxon>Paenibacillaceae</taxon>
        <taxon>Paenibacillus</taxon>
    </lineage>
</organism>
<protein>
    <recommendedName>
        <fullName evidence="2">LiaF transmembrane domain-containing protein</fullName>
    </recommendedName>
</protein>
<keyword evidence="4" id="KW-1185">Reference proteome</keyword>
<evidence type="ECO:0000259" key="2">
    <source>
        <dbReference type="Pfam" id="PF22570"/>
    </source>
</evidence>
<name>A0A6B8RGH5_9BACL</name>
<dbReference type="EMBL" id="CP034235">
    <property type="protein sequence ID" value="QGQ94622.1"/>
    <property type="molecule type" value="Genomic_DNA"/>
</dbReference>
<sequence>MELNRKSGFALFLIGCGALMVLDKIGFGLGHLFSLIIPLAMLIFGYIGFKGGKRLFGGVLMFFGAVFLLGKLSGLIGLVIAIGLILYGVSMLRKKAY</sequence>
<dbReference type="KEGG" id="ppsc:EHS13_06845"/>
<dbReference type="Pfam" id="PF22570">
    <property type="entry name" value="LiaF-TM"/>
    <property type="match status" value="1"/>
</dbReference>
<evidence type="ECO:0000313" key="4">
    <source>
        <dbReference type="Proteomes" id="UP000426246"/>
    </source>
</evidence>